<accession>A0ABW2C8B2</accession>
<proteinExistence type="predicted"/>
<keyword evidence="3" id="KW-1185">Reference proteome</keyword>
<dbReference type="RefSeq" id="WP_345391555.1">
    <property type="nucleotide sequence ID" value="NZ_BAABLA010000007.1"/>
</dbReference>
<comment type="caution">
    <text evidence="2">The sequence shown here is derived from an EMBL/GenBank/DDBJ whole genome shotgun (WGS) entry which is preliminary data.</text>
</comment>
<dbReference type="Proteomes" id="UP001596337">
    <property type="component" value="Unassembled WGS sequence"/>
</dbReference>
<evidence type="ECO:0000313" key="2">
    <source>
        <dbReference type="EMBL" id="MFC6871630.1"/>
    </source>
</evidence>
<sequence length="117" mass="12673">MTAILAPVEFAEDPIASHSAQFALAASFSQRSTDCVPSSAELRPWNLRAMQAPAGTRHPLPEYRYDHEQQTAVTPDGRTLIEIVDATANSVSDNDGDEGRSEDWSYDAVLDQPSPAA</sequence>
<gene>
    <name evidence="2" type="primary">tgmA</name>
    <name evidence="2" type="ORF">ACFQGD_31370</name>
</gene>
<dbReference type="NCBIfam" id="TIGR04186">
    <property type="entry name" value="GRASP_targ"/>
    <property type="match status" value="1"/>
</dbReference>
<protein>
    <submittedName>
        <fullName evidence="2">ATP-grasp-modified RiPP</fullName>
    </submittedName>
</protein>
<evidence type="ECO:0000256" key="1">
    <source>
        <dbReference type="SAM" id="MobiDB-lite"/>
    </source>
</evidence>
<organism evidence="2 3">
    <name type="scientific">Haloechinothrix salitolerans</name>
    <dbReference type="NCBI Taxonomy" id="926830"/>
    <lineage>
        <taxon>Bacteria</taxon>
        <taxon>Bacillati</taxon>
        <taxon>Actinomycetota</taxon>
        <taxon>Actinomycetes</taxon>
        <taxon>Pseudonocardiales</taxon>
        <taxon>Pseudonocardiaceae</taxon>
        <taxon>Haloechinothrix</taxon>
    </lineage>
</organism>
<name>A0ABW2C8B2_9PSEU</name>
<evidence type="ECO:0000313" key="3">
    <source>
        <dbReference type="Proteomes" id="UP001596337"/>
    </source>
</evidence>
<dbReference type="EMBL" id="JBHSXX010000001">
    <property type="protein sequence ID" value="MFC6871630.1"/>
    <property type="molecule type" value="Genomic_DNA"/>
</dbReference>
<dbReference type="InterPro" id="IPR026496">
    <property type="entry name" value="GRASP_targ"/>
</dbReference>
<feature type="region of interest" description="Disordered" evidence="1">
    <location>
        <begin position="87"/>
        <end position="117"/>
    </location>
</feature>
<reference evidence="3" key="1">
    <citation type="journal article" date="2019" name="Int. J. Syst. Evol. Microbiol.">
        <title>The Global Catalogue of Microorganisms (GCM) 10K type strain sequencing project: providing services to taxonomists for standard genome sequencing and annotation.</title>
        <authorList>
            <consortium name="The Broad Institute Genomics Platform"/>
            <consortium name="The Broad Institute Genome Sequencing Center for Infectious Disease"/>
            <person name="Wu L."/>
            <person name="Ma J."/>
        </authorList>
    </citation>
    <scope>NUCLEOTIDE SEQUENCE [LARGE SCALE GENOMIC DNA]</scope>
    <source>
        <strain evidence="3">KCTC 32255</strain>
    </source>
</reference>